<gene>
    <name evidence="2" type="ORF">ALP17_111944</name>
</gene>
<evidence type="ECO:0000313" key="3">
    <source>
        <dbReference type="Proteomes" id="UP000270795"/>
    </source>
</evidence>
<name>A0A3M5ZFV2_PSESS</name>
<reference evidence="2 3" key="1">
    <citation type="submission" date="2018-08" db="EMBL/GenBank/DDBJ databases">
        <title>Recombination of ecologically and evolutionarily significant loci maintains genetic cohesion in the Pseudomonas syringae species complex.</title>
        <authorList>
            <person name="Dillon M."/>
            <person name="Thakur S."/>
            <person name="Almeida R.N.D."/>
            <person name="Weir B.S."/>
            <person name="Guttman D.S."/>
        </authorList>
    </citation>
    <scope>NUCLEOTIDE SEQUENCE [LARGE SCALE GENOMIC DNA]</scope>
    <source>
        <strain evidence="2 3">ICMP 11899</strain>
    </source>
</reference>
<accession>A0A3M5ZFV2</accession>
<dbReference type="Proteomes" id="UP000270795">
    <property type="component" value="Unassembled WGS sequence"/>
</dbReference>
<comment type="caution">
    <text evidence="2">The sequence shown here is derived from an EMBL/GenBank/DDBJ whole genome shotgun (WGS) entry which is preliminary data.</text>
</comment>
<evidence type="ECO:0000313" key="2">
    <source>
        <dbReference type="EMBL" id="RMV05304.1"/>
    </source>
</evidence>
<sequence>MAHGFTQIDLHHCQRTQQSGDFIFAVDLDGMGQVAVGNLLGSSDGTLQRPHDTAGQPERQTDGAQCGDNDKDNDDVTRFFVLGFGRLAFGIHLGDIEISQIIELFAGAIDDLLHIDQQQLVQTGAVALPGENKRAIQRAAVLTHGDHELVSQSLLFRGVDERLENAQLLVQITQTYVELPAIGRNACRVGVQRHAQGDGPDTQHDFPDIVDHSHAGQPIGLHCHFALANGRHLYQREPSK</sequence>
<evidence type="ECO:0000256" key="1">
    <source>
        <dbReference type="SAM" id="MobiDB-lite"/>
    </source>
</evidence>
<organism evidence="2 3">
    <name type="scientific">Pseudomonas savastanoi</name>
    <name type="common">Pseudomonas syringae pv. savastanoi</name>
    <dbReference type="NCBI Taxonomy" id="29438"/>
    <lineage>
        <taxon>Bacteria</taxon>
        <taxon>Pseudomonadati</taxon>
        <taxon>Pseudomonadota</taxon>
        <taxon>Gammaproteobacteria</taxon>
        <taxon>Pseudomonadales</taxon>
        <taxon>Pseudomonadaceae</taxon>
        <taxon>Pseudomonas</taxon>
    </lineage>
</organism>
<dbReference type="AlphaFoldDB" id="A0A3M5ZFV2"/>
<proteinExistence type="predicted"/>
<dbReference type="EMBL" id="RBUM01000614">
    <property type="protein sequence ID" value="RMV05304.1"/>
    <property type="molecule type" value="Genomic_DNA"/>
</dbReference>
<protein>
    <submittedName>
        <fullName evidence="2">Uncharacterized protein</fullName>
    </submittedName>
</protein>
<feature type="region of interest" description="Disordered" evidence="1">
    <location>
        <begin position="42"/>
        <end position="70"/>
    </location>
</feature>